<evidence type="ECO:0000313" key="2">
    <source>
        <dbReference type="EMBL" id="CDR44939.1"/>
    </source>
</evidence>
<dbReference type="AlphaFoldDB" id="A0A061B531"/>
<organism evidence="2">
    <name type="scientific">Cyberlindnera fabianii</name>
    <name type="common">Yeast</name>
    <name type="synonym">Hansenula fabianii</name>
    <dbReference type="NCBI Taxonomy" id="36022"/>
    <lineage>
        <taxon>Eukaryota</taxon>
        <taxon>Fungi</taxon>
        <taxon>Dikarya</taxon>
        <taxon>Ascomycota</taxon>
        <taxon>Saccharomycotina</taxon>
        <taxon>Saccharomycetes</taxon>
        <taxon>Phaffomycetales</taxon>
        <taxon>Phaffomycetaceae</taxon>
        <taxon>Cyberlindnera</taxon>
    </lineage>
</organism>
<dbReference type="EMBL" id="LK052901">
    <property type="protein sequence ID" value="CDR44939.1"/>
    <property type="molecule type" value="Genomic_DNA"/>
</dbReference>
<dbReference type="PANTHER" id="PTHR33303:SF2">
    <property type="entry name" value="COA-BINDING DOMAIN-CONTAINING PROTEIN"/>
    <property type="match status" value="1"/>
</dbReference>
<keyword evidence="3" id="KW-0436">Ligase</keyword>
<feature type="domain" description="CoA-binding" evidence="1">
    <location>
        <begin position="3"/>
        <end position="104"/>
    </location>
</feature>
<name>A0A061B531_CYBFA</name>
<evidence type="ECO:0000313" key="4">
    <source>
        <dbReference type="Proteomes" id="UP000189513"/>
    </source>
</evidence>
<accession>A0A061B531</accession>
<dbReference type="Pfam" id="PF13380">
    <property type="entry name" value="CoA_binding_2"/>
    <property type="match status" value="1"/>
</dbReference>
<proteinExistence type="predicted"/>
<evidence type="ECO:0000313" key="3">
    <source>
        <dbReference type="EMBL" id="ONH69023.1"/>
    </source>
</evidence>
<gene>
    <name evidence="3" type="ORF">BON22_1440</name>
    <name evidence="2" type="ORF">CYFA0S_16e00276g</name>
</gene>
<sequence length="140" mass="15026">MAFFTPQRVYAVLGASTNPSKFGNIITNWYINHSLPAIPVNPTSSEILTLKTSPTLTDAIKTAYAEHPDIDGISVSVVTPPQISKKAMEDLGKEVKSVWFQPGSYDQESIDIAKSKGVEVIAGGKCILVLGESMMTAAKL</sequence>
<dbReference type="GO" id="GO:0016874">
    <property type="term" value="F:ligase activity"/>
    <property type="evidence" value="ECO:0007669"/>
    <property type="project" value="UniProtKB-KW"/>
</dbReference>
<keyword evidence="4" id="KW-1185">Reference proteome</keyword>
<reference evidence="2" key="1">
    <citation type="journal article" date="2014" name="Genome Announc.">
        <title>Genome sequence of the yeast Cyberlindnera fabianii (Hansenula fabianii).</title>
        <authorList>
            <person name="Freel K.C."/>
            <person name="Sarilar V."/>
            <person name="Neuveglise C."/>
            <person name="Devillers H."/>
            <person name="Friedrich A."/>
            <person name="Schacherer J."/>
        </authorList>
    </citation>
    <scope>NUCLEOTIDE SEQUENCE</scope>
    <source>
        <strain evidence="2">YJS4271</strain>
    </source>
</reference>
<dbReference type="VEuPathDB" id="FungiDB:BON22_1440"/>
<dbReference type="Gene3D" id="3.40.50.720">
    <property type="entry name" value="NAD(P)-binding Rossmann-like Domain"/>
    <property type="match status" value="1"/>
</dbReference>
<dbReference type="Proteomes" id="UP000189513">
    <property type="component" value="Unassembled WGS sequence"/>
</dbReference>
<dbReference type="SUPFAM" id="SSF51735">
    <property type="entry name" value="NAD(P)-binding Rossmann-fold domains"/>
    <property type="match status" value="1"/>
</dbReference>
<dbReference type="STRING" id="36022.A0A061B531"/>
<dbReference type="OrthoDB" id="5138418at2759"/>
<dbReference type="InterPro" id="IPR003781">
    <property type="entry name" value="CoA-bd"/>
</dbReference>
<evidence type="ECO:0000259" key="1">
    <source>
        <dbReference type="SMART" id="SM00881"/>
    </source>
</evidence>
<dbReference type="SMART" id="SM00881">
    <property type="entry name" value="CoA_binding"/>
    <property type="match status" value="1"/>
</dbReference>
<dbReference type="OMA" id="IYNACVL"/>
<reference evidence="4" key="2">
    <citation type="journal article" date="2017" name="Genome Announc.">
        <title>Genome sequences of Cyberlindnera fabianii 65, Pichia kudriavzevii 129, and Saccharomyces cerevisiae 131 isolated from fermented masau fruits in Zimbabwe.</title>
        <authorList>
            <person name="van Rijswijck I.M.H."/>
            <person name="Derks M.F.L."/>
            <person name="Abee T."/>
            <person name="de Ridder D."/>
            <person name="Smid E.J."/>
        </authorList>
    </citation>
    <scope>NUCLEOTIDE SEQUENCE [LARGE SCALE GENOMIC DNA]</scope>
    <source>
        <strain evidence="4">65</strain>
    </source>
</reference>
<dbReference type="InterPro" id="IPR036291">
    <property type="entry name" value="NAD(P)-bd_dom_sf"/>
</dbReference>
<protein>
    <submittedName>
        <fullName evidence="3">Acetate--CoA ligase [ADP-forming] I</fullName>
    </submittedName>
    <submittedName>
        <fullName evidence="2">CYFA0S16e00276g1_1</fullName>
    </submittedName>
</protein>
<reference evidence="3" key="3">
    <citation type="submission" date="2017-01" db="EMBL/GenBank/DDBJ databases">
        <authorList>
            <person name="Mah S.A."/>
            <person name="Swanson W.J."/>
            <person name="Moy G.W."/>
            <person name="Vacquier V.D."/>
        </authorList>
    </citation>
    <scope>NUCLEOTIDE SEQUENCE [LARGE SCALE GENOMIC DNA]</scope>
    <source>
        <strain evidence="3">65</strain>
    </source>
</reference>
<dbReference type="PANTHER" id="PTHR33303">
    <property type="entry name" value="CYTOPLASMIC PROTEIN-RELATED"/>
    <property type="match status" value="1"/>
</dbReference>
<dbReference type="EMBL" id="MPUK01000002">
    <property type="protein sequence ID" value="ONH69023.1"/>
    <property type="molecule type" value="Genomic_DNA"/>
</dbReference>